<dbReference type="SUPFAM" id="SSF54695">
    <property type="entry name" value="POZ domain"/>
    <property type="match status" value="1"/>
</dbReference>
<dbReference type="Pfam" id="PF00651">
    <property type="entry name" value="BTB"/>
    <property type="match status" value="1"/>
</dbReference>
<dbReference type="InterPro" id="IPR011333">
    <property type="entry name" value="SKP1/BTB/POZ_sf"/>
</dbReference>
<keyword evidence="3" id="KW-1185">Reference proteome</keyword>
<protein>
    <recommendedName>
        <fullName evidence="1">BTB domain-containing protein</fullName>
    </recommendedName>
</protein>
<dbReference type="Gene3D" id="3.30.710.10">
    <property type="entry name" value="Potassium Channel Kv1.1, Chain A"/>
    <property type="match status" value="1"/>
</dbReference>
<dbReference type="InterPro" id="IPR000210">
    <property type="entry name" value="BTB/POZ_dom"/>
</dbReference>
<gene>
    <name evidence="2" type="ORF">K491DRAFT_739553</name>
</gene>
<proteinExistence type="predicted"/>
<evidence type="ECO:0000313" key="2">
    <source>
        <dbReference type="EMBL" id="KAF2662292.1"/>
    </source>
</evidence>
<dbReference type="PANTHER" id="PTHR47843">
    <property type="entry name" value="BTB DOMAIN-CONTAINING PROTEIN-RELATED"/>
    <property type="match status" value="1"/>
</dbReference>
<accession>A0A6A6TR50</accession>
<evidence type="ECO:0000313" key="3">
    <source>
        <dbReference type="Proteomes" id="UP000799324"/>
    </source>
</evidence>
<dbReference type="CDD" id="cd18186">
    <property type="entry name" value="BTB_POZ_ZBTB_KLHL-like"/>
    <property type="match status" value="1"/>
</dbReference>
<evidence type="ECO:0000259" key="1">
    <source>
        <dbReference type="PROSITE" id="PS50097"/>
    </source>
</evidence>
<dbReference type="PANTHER" id="PTHR47843:SF2">
    <property type="entry name" value="BTB DOMAIN-CONTAINING PROTEIN"/>
    <property type="match status" value="1"/>
</dbReference>
<reference evidence="2" key="1">
    <citation type="journal article" date="2020" name="Stud. Mycol.">
        <title>101 Dothideomycetes genomes: a test case for predicting lifestyles and emergence of pathogens.</title>
        <authorList>
            <person name="Haridas S."/>
            <person name="Albert R."/>
            <person name="Binder M."/>
            <person name="Bloem J."/>
            <person name="Labutti K."/>
            <person name="Salamov A."/>
            <person name="Andreopoulos B."/>
            <person name="Baker S."/>
            <person name="Barry K."/>
            <person name="Bills G."/>
            <person name="Bluhm B."/>
            <person name="Cannon C."/>
            <person name="Castanera R."/>
            <person name="Culley D."/>
            <person name="Daum C."/>
            <person name="Ezra D."/>
            <person name="Gonzalez J."/>
            <person name="Henrissat B."/>
            <person name="Kuo A."/>
            <person name="Liang C."/>
            <person name="Lipzen A."/>
            <person name="Lutzoni F."/>
            <person name="Magnuson J."/>
            <person name="Mondo S."/>
            <person name="Nolan M."/>
            <person name="Ohm R."/>
            <person name="Pangilinan J."/>
            <person name="Park H.-J."/>
            <person name="Ramirez L."/>
            <person name="Alfaro M."/>
            <person name="Sun H."/>
            <person name="Tritt A."/>
            <person name="Yoshinaga Y."/>
            <person name="Zwiers L.-H."/>
            <person name="Turgeon B."/>
            <person name="Goodwin S."/>
            <person name="Spatafora J."/>
            <person name="Crous P."/>
            <person name="Grigoriev I."/>
        </authorList>
    </citation>
    <scope>NUCLEOTIDE SEQUENCE</scope>
    <source>
        <strain evidence="2">CBS 122681</strain>
    </source>
</reference>
<dbReference type="Proteomes" id="UP000799324">
    <property type="component" value="Unassembled WGS sequence"/>
</dbReference>
<dbReference type="SMART" id="SM00225">
    <property type="entry name" value="BTB"/>
    <property type="match status" value="1"/>
</dbReference>
<feature type="domain" description="BTB" evidence="1">
    <location>
        <begin position="20"/>
        <end position="90"/>
    </location>
</feature>
<dbReference type="OrthoDB" id="194443at2759"/>
<sequence length="237" mass="27511">MAKDSCDNAYIVCSETFSHPPILIKVGPDETKFHVHKSLLIRHSGYFKGALGSETFKEAQDNVVTLPDVEPETFEDFTAFLYSKLLYTNRRLPPRWAGKYGENQWDQSPGYIHAGQRDYLRILGLYVFADRFLVQELKDFTLELCETWYIVQPLNAEAIVYAFANLPASDPLLNILIDGSSEYGNVPEDEKDKQECMEQLPREFMFRVMQRMFKDRNEHNCFDEDPVPAEVSSESWW</sequence>
<name>A0A6A6TR50_9PLEO</name>
<organism evidence="2 3">
    <name type="scientific">Lophiostoma macrostomum CBS 122681</name>
    <dbReference type="NCBI Taxonomy" id="1314788"/>
    <lineage>
        <taxon>Eukaryota</taxon>
        <taxon>Fungi</taxon>
        <taxon>Dikarya</taxon>
        <taxon>Ascomycota</taxon>
        <taxon>Pezizomycotina</taxon>
        <taxon>Dothideomycetes</taxon>
        <taxon>Pleosporomycetidae</taxon>
        <taxon>Pleosporales</taxon>
        <taxon>Lophiostomataceae</taxon>
        <taxon>Lophiostoma</taxon>
    </lineage>
</organism>
<dbReference type="AlphaFoldDB" id="A0A6A6TR50"/>
<dbReference type="PROSITE" id="PS50097">
    <property type="entry name" value="BTB"/>
    <property type="match status" value="1"/>
</dbReference>
<dbReference type="EMBL" id="MU004290">
    <property type="protein sequence ID" value="KAF2662292.1"/>
    <property type="molecule type" value="Genomic_DNA"/>
</dbReference>